<dbReference type="InParanoid" id="S7W986"/>
<keyword evidence="5" id="KW-1185">Reference proteome</keyword>
<dbReference type="OMA" id="ATWSRYK"/>
<evidence type="ECO:0007829" key="7">
    <source>
        <dbReference type="PDB" id="8P5D"/>
    </source>
</evidence>
<evidence type="ECO:0000313" key="4">
    <source>
        <dbReference type="EMBL" id="EPR79495.1"/>
    </source>
</evidence>
<dbReference type="GO" id="GO:1990904">
    <property type="term" value="C:ribonucleoprotein complex"/>
    <property type="evidence" value="ECO:0007669"/>
    <property type="project" value="UniProtKB-KW"/>
</dbReference>
<keyword evidence="6 7" id="KW-0002">3D-structure</keyword>
<gene>
    <name evidence="4" type="ORF">SLOPH_35</name>
</gene>
<dbReference type="HOGENOM" id="CLU_122625_2_0_1"/>
<name>S7W986_SPRLO</name>
<dbReference type="STRING" id="1358809.S7W986"/>
<dbReference type="Proteomes" id="UP000014978">
    <property type="component" value="Unassembled WGS sequence"/>
</dbReference>
<dbReference type="GO" id="GO:0005840">
    <property type="term" value="C:ribosome"/>
    <property type="evidence" value="ECO:0007669"/>
    <property type="project" value="UniProtKB-KW"/>
</dbReference>
<proteinExistence type="evidence at protein level"/>
<dbReference type="Gene3D" id="3.30.70.600">
    <property type="entry name" value="Ribosomal protein S10 domain"/>
    <property type="match status" value="1"/>
</dbReference>
<accession>S7W986</accession>
<evidence type="ECO:0000259" key="3">
    <source>
        <dbReference type="Pfam" id="PF00338"/>
    </source>
</evidence>
<evidence type="ECO:0000256" key="1">
    <source>
        <dbReference type="ARBA" id="ARBA00022980"/>
    </source>
</evidence>
<dbReference type="Pfam" id="PF00338">
    <property type="entry name" value="Ribosomal_S10"/>
    <property type="match status" value="1"/>
</dbReference>
<keyword evidence="2" id="KW-0687">Ribonucleoprotein</keyword>
<dbReference type="EMDB" id="EMD-17448"/>
<dbReference type="VEuPathDB" id="MicrosporidiaDB:SLOPH_35"/>
<evidence type="ECO:0007829" key="6">
    <source>
        <dbReference type="PDB" id="7QCA"/>
    </source>
</evidence>
<feature type="domain" description="Small ribosomal subunit protein uS10" evidence="3">
    <location>
        <begin position="23"/>
        <end position="109"/>
    </location>
</feature>
<dbReference type="AlphaFoldDB" id="S7W986"/>
<dbReference type="EMDB" id="EMD-13892"/>
<dbReference type="PDB" id="8P60">
    <property type="method" value="EM"/>
    <property type="resolution" value="14.30 A"/>
    <property type="chains" value="RU0/SU0=1-119"/>
</dbReference>
<evidence type="ECO:0000256" key="2">
    <source>
        <dbReference type="ARBA" id="ARBA00023274"/>
    </source>
</evidence>
<evidence type="ECO:0000313" key="5">
    <source>
        <dbReference type="Proteomes" id="UP000014978"/>
    </source>
</evidence>
<dbReference type="PDB" id="7QCA">
    <property type="method" value="EM"/>
    <property type="resolution" value="2.79 A"/>
    <property type="chains" value="SU0=1-119"/>
</dbReference>
<keyword evidence="1 4" id="KW-0689">Ribosomal protein</keyword>
<protein>
    <submittedName>
        <fullName evidence="4">40S ribosomal protein S20</fullName>
    </submittedName>
</protein>
<organism evidence="4 5">
    <name type="scientific">Spraguea lophii (strain 42_110)</name>
    <name type="common">Microsporidian parasite</name>
    <dbReference type="NCBI Taxonomy" id="1358809"/>
    <lineage>
        <taxon>Eukaryota</taxon>
        <taxon>Fungi</taxon>
        <taxon>Fungi incertae sedis</taxon>
        <taxon>Microsporidia</taxon>
        <taxon>Spragueidae</taxon>
        <taxon>Spraguea</taxon>
    </lineage>
</organism>
<dbReference type="EMBL" id="ATCN01000223">
    <property type="protein sequence ID" value="EPR79495.1"/>
    <property type="molecule type" value="Genomic_DNA"/>
</dbReference>
<dbReference type="EMDB" id="EMD-17457"/>
<dbReference type="SUPFAM" id="SSF54999">
    <property type="entry name" value="Ribosomal protein S10"/>
    <property type="match status" value="1"/>
</dbReference>
<dbReference type="OrthoDB" id="10248551at2759"/>
<dbReference type="PDB" id="8P5D">
    <property type="method" value="EM"/>
    <property type="resolution" value="10.80 A"/>
    <property type="chains" value="SU0=1-119"/>
</dbReference>
<dbReference type="InterPro" id="IPR027486">
    <property type="entry name" value="Ribosomal_uS10_dom"/>
</dbReference>
<dbReference type="InterPro" id="IPR036838">
    <property type="entry name" value="Ribosomal_uS10_dom_sf"/>
</dbReference>
<comment type="caution">
    <text evidence="4">The sequence shown here is derived from an EMBL/GenBank/DDBJ whole genome shotgun (WGS) entry which is preliminary data.</text>
</comment>
<dbReference type="FunCoup" id="S7W986">
    <property type="interactions" value="143"/>
</dbReference>
<reference evidence="5" key="1">
    <citation type="journal article" date="2013" name="PLoS Genet.">
        <title>The genome of Spraguea lophii and the basis of host-microsporidian interactions.</title>
        <authorList>
            <person name="Campbell S.E."/>
            <person name="Williams T.A."/>
            <person name="Yousuf A."/>
            <person name="Soanes D.M."/>
            <person name="Paszkiewicz K.H."/>
            <person name="Williams B.A.P."/>
        </authorList>
    </citation>
    <scope>NUCLEOTIDE SEQUENCE [LARGE SCALE GENOMIC DNA]</scope>
    <source>
        <strain evidence="5">42_110</strain>
    </source>
</reference>
<sequence length="119" mass="13757">MNDVEKKYDIETPVPEKLINVELRLLCSNKKLLSDLSNRYYNYLFQNSPTAKKPRVLQPFICDVTTRKSPCGQGTATWSKYKMIIHGRMFALQMTHQMLKDSAAFLQNTDVEVRLTLKG</sequence>
<reference evidence="6 7" key="2">
    <citation type="journal article" date="2023" name="Nat. Microbiol.">
        <title>CryoEM reveals that ribosomes in microsporidian spores are locked in a dimeric hibernating state.</title>
        <authorList>
            <person name="McLaren M."/>
            <person name="Conners R."/>
            <person name="Isupov M.N."/>
            <person name="Gil-Diez P."/>
            <person name="Gambelli L."/>
            <person name="Gold V.A.M."/>
            <person name="Walter A."/>
            <person name="Connell S.R."/>
            <person name="Williams B."/>
            <person name="Daum B."/>
        </authorList>
    </citation>
    <scope>STRUCTURE BY ELECTRON MICROSCOPY (2.79 ANGSTROMS)</scope>
</reference>